<dbReference type="InterPro" id="IPR026906">
    <property type="entry name" value="LRR_5"/>
</dbReference>
<dbReference type="Gene3D" id="3.80.10.10">
    <property type="entry name" value="Ribonuclease Inhibitor"/>
    <property type="match status" value="3"/>
</dbReference>
<keyword evidence="3" id="KW-0399">Innate immunity</keyword>
<keyword evidence="4" id="KW-0433">Leucine-rich repeat</keyword>
<evidence type="ECO:0000256" key="1">
    <source>
        <dbReference type="ARBA" id="ARBA00004479"/>
    </source>
</evidence>
<dbReference type="SMART" id="SM00255">
    <property type="entry name" value="TIR"/>
    <property type="match status" value="1"/>
</dbReference>
<evidence type="ECO:0000256" key="10">
    <source>
        <dbReference type="ARBA" id="ARBA00023136"/>
    </source>
</evidence>
<evidence type="ECO:0000256" key="14">
    <source>
        <dbReference type="SAM" id="SignalP"/>
    </source>
</evidence>
<dbReference type="Pfam" id="PF01582">
    <property type="entry name" value="TIR"/>
    <property type="match status" value="1"/>
</dbReference>
<dbReference type="InterPro" id="IPR032675">
    <property type="entry name" value="LRR_dom_sf"/>
</dbReference>
<protein>
    <recommendedName>
        <fullName evidence="15">TIR domain-containing protein</fullName>
    </recommendedName>
</protein>
<evidence type="ECO:0000256" key="4">
    <source>
        <dbReference type="ARBA" id="ARBA00022614"/>
    </source>
</evidence>
<keyword evidence="9 13" id="KW-1133">Transmembrane helix</keyword>
<dbReference type="Proteomes" id="UP001168821">
    <property type="component" value="Unassembled WGS sequence"/>
</dbReference>
<dbReference type="PROSITE" id="PS50104">
    <property type="entry name" value="TIR"/>
    <property type="match status" value="1"/>
</dbReference>
<dbReference type="InterPro" id="IPR003591">
    <property type="entry name" value="Leu-rich_rpt_typical-subtyp"/>
</dbReference>
<dbReference type="SMART" id="SM00369">
    <property type="entry name" value="LRR_TYP"/>
    <property type="match status" value="12"/>
</dbReference>
<keyword evidence="17" id="KW-1185">Reference proteome</keyword>
<keyword evidence="5 13" id="KW-0812">Transmembrane</keyword>
<dbReference type="Gene3D" id="3.40.50.10140">
    <property type="entry name" value="Toll/interleukin-1 receptor homology (TIR) domain"/>
    <property type="match status" value="1"/>
</dbReference>
<dbReference type="GO" id="GO:0002224">
    <property type="term" value="P:toll-like receptor signaling pathway"/>
    <property type="evidence" value="ECO:0007669"/>
    <property type="project" value="InterPro"/>
</dbReference>
<evidence type="ECO:0000256" key="7">
    <source>
        <dbReference type="ARBA" id="ARBA00022737"/>
    </source>
</evidence>
<name>A0AA38HYA8_9CUCU</name>
<keyword evidence="6 14" id="KW-0732">Signal</keyword>
<organism evidence="16 17">
    <name type="scientific">Zophobas morio</name>
    <dbReference type="NCBI Taxonomy" id="2755281"/>
    <lineage>
        <taxon>Eukaryota</taxon>
        <taxon>Metazoa</taxon>
        <taxon>Ecdysozoa</taxon>
        <taxon>Arthropoda</taxon>
        <taxon>Hexapoda</taxon>
        <taxon>Insecta</taxon>
        <taxon>Pterygota</taxon>
        <taxon>Neoptera</taxon>
        <taxon>Endopterygota</taxon>
        <taxon>Coleoptera</taxon>
        <taxon>Polyphaga</taxon>
        <taxon>Cucujiformia</taxon>
        <taxon>Tenebrionidae</taxon>
        <taxon>Zophobas</taxon>
    </lineage>
</organism>
<sequence length="832" mass="95673">MYIVITLLVVGFAARSFESCPEDFCPALWTKTTTPSQESESVFLGEDKESGCRCREYPGRYSFCFGRATCHAFPKNITFNTDTFLLKATQIFEIKPGDMKLVTGVTTLQIEANFNLSRIASGTFLEMVALRNLSISYNTNLRFLEKGCFDGLVNLEKLKLVKNGFVELSEVTPSLIKLSKLTKLELSENIVKKITEQDFQFLKDSPLEELHLILCQIEDIEPKAFNSLKNLTSLRLGENNFNTTTLARVIEETAGNVPLKLLNLYATGLRKSSLKDLLLAIAKTNITSLSLARNQFEVISGETFPRMPNLEILDLKESLVLNITDNAFVGLPNLRTLLLSGNKLASIPEGALLEQLTYLDLQLNSGDAFSATYFSLYGEKFVNMKKLKRLNLSFNTIHALYNTSFKGLENLEILALKNATIYVIANGSFADLRNLLFLNLEHNLFMKNHPLALNEDMFKGLQNLRVLLLGGCGITFIDRKASPFKNLQKLRHLGLEHNKLIILPSFEVLVNLRTIDVSGNSLQPWQISIFYKNSNLKDVRMSGNKFAYLTNAMVEDFKNLTHLEIKDNPYTCDCSLKWNDERIMKLIDNETILCAFPDTTTTLTVKEFLQNNYHCQNWTLVVPLVFLIIFGGVTIFSLYYFRWHLRYWLFLTRLHLSRNRKIRRNTEVKGYVNYMYDAFVSYSNEDRNFVIRLVTMLENYPPYIKLCVYERDFEVGTLISENVLENVAKSRKTLLIISNSYAKSQWCRWESQIAEHHRLFLQNENGEYVDDSLILIKLGPVNETHMTPTLKYLLKTRIYLQWDVDDKKQKIFWEKLREALAPPKEVNENTYL</sequence>
<dbReference type="Pfam" id="PF13306">
    <property type="entry name" value="LRR_5"/>
    <property type="match status" value="1"/>
</dbReference>
<evidence type="ECO:0000256" key="12">
    <source>
        <dbReference type="ARBA" id="ARBA00023180"/>
    </source>
</evidence>
<evidence type="ECO:0000313" key="17">
    <source>
        <dbReference type="Proteomes" id="UP001168821"/>
    </source>
</evidence>
<evidence type="ECO:0000256" key="8">
    <source>
        <dbReference type="ARBA" id="ARBA00022859"/>
    </source>
</evidence>
<evidence type="ECO:0000256" key="3">
    <source>
        <dbReference type="ARBA" id="ARBA00022588"/>
    </source>
</evidence>
<dbReference type="PANTHER" id="PTHR24365">
    <property type="entry name" value="TOLL-LIKE RECEPTOR"/>
    <property type="match status" value="1"/>
</dbReference>
<comment type="caution">
    <text evidence="16">The sequence shown here is derived from an EMBL/GenBank/DDBJ whole genome shotgun (WGS) entry which is preliminary data.</text>
</comment>
<dbReference type="InterPro" id="IPR000157">
    <property type="entry name" value="TIR_dom"/>
</dbReference>
<gene>
    <name evidence="16" type="ORF">Zmor_023415</name>
</gene>
<evidence type="ECO:0000256" key="9">
    <source>
        <dbReference type="ARBA" id="ARBA00022989"/>
    </source>
</evidence>
<feature type="transmembrane region" description="Helical" evidence="13">
    <location>
        <begin position="618"/>
        <end position="641"/>
    </location>
</feature>
<comment type="subcellular location">
    <subcellularLocation>
        <location evidence="1">Membrane</location>
        <topology evidence="1">Single-pass type I membrane protein</topology>
    </subcellularLocation>
</comment>
<dbReference type="AlphaFoldDB" id="A0AA38HYA8"/>
<feature type="domain" description="TIR" evidence="15">
    <location>
        <begin position="674"/>
        <end position="820"/>
    </location>
</feature>
<evidence type="ECO:0000259" key="15">
    <source>
        <dbReference type="PROSITE" id="PS50104"/>
    </source>
</evidence>
<dbReference type="InterPro" id="IPR017241">
    <property type="entry name" value="Toll-like_receptor"/>
</dbReference>
<comment type="similarity">
    <text evidence="2">Belongs to the Toll-like receptor family.</text>
</comment>
<evidence type="ECO:0000256" key="2">
    <source>
        <dbReference type="ARBA" id="ARBA00009634"/>
    </source>
</evidence>
<dbReference type="PANTHER" id="PTHR24365:SF530">
    <property type="entry name" value="MSTPROX-RELATED"/>
    <property type="match status" value="1"/>
</dbReference>
<dbReference type="GO" id="GO:0004888">
    <property type="term" value="F:transmembrane signaling receptor activity"/>
    <property type="evidence" value="ECO:0007669"/>
    <property type="project" value="InterPro"/>
</dbReference>
<evidence type="ECO:0000256" key="6">
    <source>
        <dbReference type="ARBA" id="ARBA00022729"/>
    </source>
</evidence>
<keyword evidence="8" id="KW-0391">Immunity</keyword>
<dbReference type="Pfam" id="PF13855">
    <property type="entry name" value="LRR_8"/>
    <property type="match status" value="3"/>
</dbReference>
<dbReference type="GO" id="GO:0005886">
    <property type="term" value="C:plasma membrane"/>
    <property type="evidence" value="ECO:0007669"/>
    <property type="project" value="TreeGrafter"/>
</dbReference>
<evidence type="ECO:0000256" key="5">
    <source>
        <dbReference type="ARBA" id="ARBA00022692"/>
    </source>
</evidence>
<dbReference type="SUPFAM" id="SSF52200">
    <property type="entry name" value="Toll/Interleukin receptor TIR domain"/>
    <property type="match status" value="1"/>
</dbReference>
<feature type="chain" id="PRO_5041360949" description="TIR domain-containing protein" evidence="14">
    <location>
        <begin position="20"/>
        <end position="832"/>
    </location>
</feature>
<dbReference type="GO" id="GO:0045087">
    <property type="term" value="P:innate immune response"/>
    <property type="evidence" value="ECO:0007669"/>
    <property type="project" value="UniProtKB-KW"/>
</dbReference>
<evidence type="ECO:0000256" key="11">
    <source>
        <dbReference type="ARBA" id="ARBA00023170"/>
    </source>
</evidence>
<dbReference type="InterPro" id="IPR001611">
    <property type="entry name" value="Leu-rich_rpt"/>
</dbReference>
<keyword evidence="12" id="KW-0325">Glycoprotein</keyword>
<evidence type="ECO:0000313" key="16">
    <source>
        <dbReference type="EMBL" id="KAJ3645783.1"/>
    </source>
</evidence>
<dbReference type="PIRSF" id="PIRSF037595">
    <property type="entry name" value="Toll-like_receptor"/>
    <property type="match status" value="1"/>
</dbReference>
<feature type="signal peptide" evidence="14">
    <location>
        <begin position="1"/>
        <end position="19"/>
    </location>
</feature>
<dbReference type="EMBL" id="JALNTZ010000007">
    <property type="protein sequence ID" value="KAJ3645783.1"/>
    <property type="molecule type" value="Genomic_DNA"/>
</dbReference>
<dbReference type="SUPFAM" id="SSF52058">
    <property type="entry name" value="L domain-like"/>
    <property type="match status" value="2"/>
</dbReference>
<keyword evidence="11" id="KW-0675">Receptor</keyword>
<reference evidence="16" key="1">
    <citation type="journal article" date="2023" name="G3 (Bethesda)">
        <title>Whole genome assemblies of Zophobas morio and Tenebrio molitor.</title>
        <authorList>
            <person name="Kaur S."/>
            <person name="Stinson S.A."/>
            <person name="diCenzo G.C."/>
        </authorList>
    </citation>
    <scope>NUCLEOTIDE SEQUENCE</scope>
    <source>
        <strain evidence="16">QUZm001</strain>
    </source>
</reference>
<accession>A0AA38HYA8</accession>
<evidence type="ECO:0000256" key="13">
    <source>
        <dbReference type="SAM" id="Phobius"/>
    </source>
</evidence>
<keyword evidence="7" id="KW-0677">Repeat</keyword>
<dbReference type="FunFam" id="3.40.50.10140:FF:000001">
    <property type="entry name" value="Toll-like receptor 2"/>
    <property type="match status" value="1"/>
</dbReference>
<proteinExistence type="inferred from homology"/>
<dbReference type="InterPro" id="IPR035897">
    <property type="entry name" value="Toll_tir_struct_dom_sf"/>
</dbReference>
<keyword evidence="10 13" id="KW-0472">Membrane</keyword>
<dbReference type="PROSITE" id="PS51450">
    <property type="entry name" value="LRR"/>
    <property type="match status" value="2"/>
</dbReference>